<proteinExistence type="predicted"/>
<dbReference type="InterPro" id="IPR002559">
    <property type="entry name" value="Transposase_11"/>
</dbReference>
<dbReference type="InterPro" id="IPR054836">
    <property type="entry name" value="Tn5_transposase"/>
</dbReference>
<dbReference type="SUPFAM" id="SSF53098">
    <property type="entry name" value="Ribonuclease H-like"/>
    <property type="match status" value="1"/>
</dbReference>
<dbReference type="GO" id="GO:0004803">
    <property type="term" value="F:transposase activity"/>
    <property type="evidence" value="ECO:0007669"/>
    <property type="project" value="InterPro"/>
</dbReference>
<keyword evidence="5" id="KW-1185">Reference proteome</keyword>
<dbReference type="Gene3D" id="3.90.350.10">
    <property type="entry name" value="Transposase Inhibitor Protein From Tn5, Chain A, domain 1"/>
    <property type="match status" value="1"/>
</dbReference>
<dbReference type="Gene3D" id="1.10.246.40">
    <property type="entry name" value="Tn5 transposase, domain 1"/>
    <property type="match status" value="1"/>
</dbReference>
<feature type="domain" description="Transposase IS4-like" evidence="1">
    <location>
        <begin position="298"/>
        <end position="346"/>
    </location>
</feature>
<dbReference type="PANTHER" id="PTHR37319">
    <property type="entry name" value="TRANSPOSASE"/>
    <property type="match status" value="1"/>
</dbReference>
<dbReference type="EMBL" id="CABPRZ010000009">
    <property type="protein sequence ID" value="VVE10349.1"/>
    <property type="molecule type" value="Genomic_DNA"/>
</dbReference>
<dbReference type="GO" id="GO:0016787">
    <property type="term" value="F:hydrolase activity"/>
    <property type="evidence" value="ECO:0007669"/>
    <property type="project" value="UniProtKB-KW"/>
</dbReference>
<dbReference type="Gene3D" id="1.10.740.10">
    <property type="entry name" value="Transferase Inhibitor Protein From Tn5, Chain"/>
    <property type="match status" value="1"/>
</dbReference>
<protein>
    <submittedName>
        <fullName evidence="4">Transposase for transposon Tn5</fullName>
        <ecNumber evidence="4">3.1.-.-</ecNumber>
    </submittedName>
</protein>
<dbReference type="InterPro" id="IPR047768">
    <property type="entry name" value="Tn5p-like"/>
</dbReference>
<dbReference type="AlphaFoldDB" id="A0A5E4VG75"/>
<dbReference type="InterPro" id="IPR014737">
    <property type="entry name" value="Transposase_Tn5-like_C"/>
</dbReference>
<evidence type="ECO:0000313" key="4">
    <source>
        <dbReference type="EMBL" id="VVE10349.1"/>
    </source>
</evidence>
<evidence type="ECO:0000259" key="1">
    <source>
        <dbReference type="Pfam" id="PF01609"/>
    </source>
</evidence>
<evidence type="ECO:0000259" key="2">
    <source>
        <dbReference type="Pfam" id="PF02281"/>
    </source>
</evidence>
<dbReference type="InterPro" id="IPR038215">
    <property type="entry name" value="TN5-like_N_sf"/>
</dbReference>
<dbReference type="GO" id="GO:0003677">
    <property type="term" value="F:DNA binding"/>
    <property type="evidence" value="ECO:0007669"/>
    <property type="project" value="InterPro"/>
</dbReference>
<dbReference type="Pfam" id="PF02281">
    <property type="entry name" value="Dimer_Tnp_Tn5"/>
    <property type="match status" value="1"/>
</dbReference>
<evidence type="ECO:0000313" key="5">
    <source>
        <dbReference type="Proteomes" id="UP000414233"/>
    </source>
</evidence>
<dbReference type="Pfam" id="PF01609">
    <property type="entry name" value="DDE_Tnp_1"/>
    <property type="match status" value="1"/>
</dbReference>
<accession>A0A5E4VG75</accession>
<dbReference type="GO" id="GO:0006313">
    <property type="term" value="P:DNA transposition"/>
    <property type="evidence" value="ECO:0007669"/>
    <property type="project" value="InterPro"/>
</dbReference>
<dbReference type="InterPro" id="IPR003201">
    <property type="entry name" value="Transposase_Tn5"/>
</dbReference>
<dbReference type="EC" id="3.1.-.-" evidence="4"/>
<feature type="domain" description="Transposase Tn5-like N-terminal" evidence="3">
    <location>
        <begin position="6"/>
        <end position="63"/>
    </location>
</feature>
<name>A0A5E4VG75_9BURK</name>
<keyword evidence="4" id="KW-0378">Hydrolase</keyword>
<organism evidence="4 5">
    <name type="scientific">Pandoraea terrae</name>
    <dbReference type="NCBI Taxonomy" id="1537710"/>
    <lineage>
        <taxon>Bacteria</taxon>
        <taxon>Pseudomonadati</taxon>
        <taxon>Pseudomonadota</taxon>
        <taxon>Betaproteobacteria</taxon>
        <taxon>Burkholderiales</taxon>
        <taxon>Burkholderiaceae</taxon>
        <taxon>Pandoraea</taxon>
    </lineage>
</organism>
<dbReference type="Pfam" id="PF14706">
    <property type="entry name" value="Tnp_DNA_bind"/>
    <property type="match status" value="1"/>
</dbReference>
<sequence length="486" mass="54467">MQQEETSWAATEFKDIDLGDQRLNKRAVLLAERLAEKPTASIPSACGGWAETAAAYRFLAQDELDWRDILAPHWQSSAERMRACEVVLCIQDTTELDFNGQTITGLGPLSYEAQRGLYLHPTYAVTPSREPLGVLDAYMWAREPKGADGVRPGIKESTRWTEGYERVAEQAAALPATRLVYVADRESDIMALMVKAKELGHPADWLLRSQHNRTLPGGGKLWDKVTAGEPVGRIHFTLAARQAQPARAVRQQVWAQRVALPDAAGGVVSATCIVAREVDPPAGVKPIEWRLLSNREVDDLDAAAQLIDWYRARWEVELFFHVLKNGCRVEALQLASMARLERALALFMVVAWRIARLMRLGRTCPDLDAGLLFERDEWRAAFILNKKKPPKTSPRLNEVVRLVAMLGGFLARKGDGEPGVKTIWQGLQRVMDFAAGLRYARELGDRLVCNQMPQRIVEIMLSSRKLKLPPDRLRRGCCGKSSCYFT</sequence>
<feature type="domain" description="Transposase Tn5 dimerisation" evidence="2">
    <location>
        <begin position="349"/>
        <end position="443"/>
    </location>
</feature>
<dbReference type="PANTHER" id="PTHR37319:SF1">
    <property type="entry name" value="TRANSPOSASE TN5 DIMERISATION DOMAIN-CONTAINING PROTEIN"/>
    <property type="match status" value="1"/>
</dbReference>
<reference evidence="4 5" key="1">
    <citation type="submission" date="2019-08" db="EMBL/GenBank/DDBJ databases">
        <authorList>
            <person name="Peeters C."/>
        </authorList>
    </citation>
    <scope>NUCLEOTIDE SEQUENCE [LARGE SCALE GENOMIC DNA]</scope>
    <source>
        <strain evidence="4 5">LMG 30175</strain>
    </source>
</reference>
<dbReference type="Proteomes" id="UP000414233">
    <property type="component" value="Unassembled WGS sequence"/>
</dbReference>
<dbReference type="InterPro" id="IPR014735">
    <property type="entry name" value="Transposase_Tn5-like_N"/>
</dbReference>
<gene>
    <name evidence="4" type="primary">tnpA</name>
    <name evidence="4" type="ORF">PTE30175_02527</name>
</gene>
<dbReference type="InterPro" id="IPR012337">
    <property type="entry name" value="RNaseH-like_sf"/>
</dbReference>
<evidence type="ECO:0000259" key="3">
    <source>
        <dbReference type="Pfam" id="PF14706"/>
    </source>
</evidence>
<dbReference type="NCBIfam" id="NF033590">
    <property type="entry name" value="transpos_IS4_3"/>
    <property type="match status" value="1"/>
</dbReference>